<proteinExistence type="predicted"/>
<evidence type="ECO:0000313" key="2">
    <source>
        <dbReference type="Proteomes" id="UP000694414"/>
    </source>
</evidence>
<evidence type="ECO:0000313" key="1">
    <source>
        <dbReference type="Ensembl" id="ENSPSMP00000017126.1"/>
    </source>
</evidence>
<dbReference type="Ensembl" id="ENSPSMT00000019914.1">
    <property type="protein sequence ID" value="ENSPSMP00000017126.1"/>
    <property type="gene ID" value="ENSPSMG00000012219.1"/>
</dbReference>
<reference evidence="1" key="1">
    <citation type="submission" date="2025-08" db="UniProtKB">
        <authorList>
            <consortium name="Ensembl"/>
        </authorList>
    </citation>
    <scope>IDENTIFICATION</scope>
</reference>
<accession>A0A8C8ZLF8</accession>
<dbReference type="AlphaFoldDB" id="A0A8C8ZLF8"/>
<organism evidence="1 2">
    <name type="scientific">Prolemur simus</name>
    <name type="common">Greater bamboo lemur</name>
    <name type="synonym">Hapalemur simus</name>
    <dbReference type="NCBI Taxonomy" id="1328070"/>
    <lineage>
        <taxon>Eukaryota</taxon>
        <taxon>Metazoa</taxon>
        <taxon>Chordata</taxon>
        <taxon>Craniata</taxon>
        <taxon>Vertebrata</taxon>
        <taxon>Euteleostomi</taxon>
        <taxon>Mammalia</taxon>
        <taxon>Eutheria</taxon>
        <taxon>Euarchontoglires</taxon>
        <taxon>Primates</taxon>
        <taxon>Strepsirrhini</taxon>
        <taxon>Lemuriformes</taxon>
        <taxon>Lemuridae</taxon>
        <taxon>Prolemur</taxon>
    </lineage>
</organism>
<name>A0A8C8ZLF8_PROSS</name>
<sequence>CLGHRQQLDEPHYIAQAGLQLLGSSKPPPQPGVAGTIGMHHRARLLDIYLMSRRKHA</sequence>
<dbReference type="Proteomes" id="UP000694414">
    <property type="component" value="Unplaced"/>
</dbReference>
<protein>
    <submittedName>
        <fullName evidence="1">Uncharacterized protein</fullName>
    </submittedName>
</protein>
<reference evidence="1" key="2">
    <citation type="submission" date="2025-09" db="UniProtKB">
        <authorList>
            <consortium name="Ensembl"/>
        </authorList>
    </citation>
    <scope>IDENTIFICATION</scope>
</reference>
<keyword evidence="2" id="KW-1185">Reference proteome</keyword>